<dbReference type="AlphaFoldDB" id="A0A0V0GMS6"/>
<accession>A0A0V0GMS6</accession>
<reference evidence="1" key="1">
    <citation type="submission" date="2015-12" db="EMBL/GenBank/DDBJ databases">
        <title>Gene expression during late stages of embryo sac development: a critical building block for successful pollen-pistil interactions.</title>
        <authorList>
            <person name="Liu Y."/>
            <person name="Joly V."/>
            <person name="Sabar M."/>
            <person name="Matton D.P."/>
        </authorList>
    </citation>
    <scope>NUCLEOTIDE SEQUENCE</scope>
</reference>
<dbReference type="EMBL" id="GEDG01036740">
    <property type="protein sequence ID" value="JAP08534.1"/>
    <property type="molecule type" value="Transcribed_RNA"/>
</dbReference>
<protein>
    <submittedName>
        <fullName evidence="1">Putative ovule protein</fullName>
    </submittedName>
</protein>
<proteinExistence type="predicted"/>
<name>A0A0V0GMS6_SOLCH</name>
<evidence type="ECO:0000313" key="1">
    <source>
        <dbReference type="EMBL" id="JAP08534.1"/>
    </source>
</evidence>
<sequence length="77" mass="8104">MLQISAPNGLLVCDENYNGGVNLLSYYNAVGTSDANAILDFLLFLLSGVHLVPLTFPSFRGNLLSESGPEGNESTAA</sequence>
<organism evidence="1">
    <name type="scientific">Solanum chacoense</name>
    <name type="common">Chaco potato</name>
    <dbReference type="NCBI Taxonomy" id="4108"/>
    <lineage>
        <taxon>Eukaryota</taxon>
        <taxon>Viridiplantae</taxon>
        <taxon>Streptophyta</taxon>
        <taxon>Embryophyta</taxon>
        <taxon>Tracheophyta</taxon>
        <taxon>Spermatophyta</taxon>
        <taxon>Magnoliopsida</taxon>
        <taxon>eudicotyledons</taxon>
        <taxon>Gunneridae</taxon>
        <taxon>Pentapetalae</taxon>
        <taxon>asterids</taxon>
        <taxon>lamiids</taxon>
        <taxon>Solanales</taxon>
        <taxon>Solanaceae</taxon>
        <taxon>Solanoideae</taxon>
        <taxon>Solaneae</taxon>
        <taxon>Solanum</taxon>
    </lineage>
</organism>